<feature type="region of interest" description="Disordered" evidence="1">
    <location>
        <begin position="280"/>
        <end position="301"/>
    </location>
</feature>
<sequence length="301" mass="33930">MKNKTSDLASNEECRKVWEISDAQATINHGYSLELIDPNCIMRVNSCFVEELTLDDVSLKSQHENICNKDALNCKNTMKLSNIQSVELENAIESAEGKGGKFVMPRSMASPFRSPITPNVANLKVRIEDRVSSKLLKAEEKSIRMLDANVAAASYIKNSSDIDMDNGHMARQKRRSSVAAEIRIKRQIEEDTKASKNDDFVKSPFELMFCGISKPKKLPLKIQSEASIFDIFNIRASILQDRTNSPRKSGVFKHKCISDEDKMLNSRFFLNEDPSIEASRQDCAESVGENQSILEHNDTFE</sequence>
<dbReference type="VEuPathDB" id="MicrosporidiaDB:VICG_00161"/>
<protein>
    <submittedName>
        <fullName evidence="2">Uncharacterized protein</fullName>
    </submittedName>
</protein>
<proteinExistence type="predicted"/>
<accession>L2GPS7</accession>
<dbReference type="EMBL" id="JH370130">
    <property type="protein sequence ID" value="ELA42846.1"/>
    <property type="molecule type" value="Genomic_DNA"/>
</dbReference>
<dbReference type="RefSeq" id="XP_007603614.1">
    <property type="nucleotide sequence ID" value="XM_007603552.1"/>
</dbReference>
<evidence type="ECO:0000313" key="3">
    <source>
        <dbReference type="Proteomes" id="UP000011082"/>
    </source>
</evidence>
<dbReference type="InParanoid" id="L2GPS7"/>
<organism evidence="2 3">
    <name type="scientific">Vittaforma corneae (strain ATCC 50505)</name>
    <name type="common">Microsporidian parasite</name>
    <name type="synonym">Nosema corneum</name>
    <dbReference type="NCBI Taxonomy" id="993615"/>
    <lineage>
        <taxon>Eukaryota</taxon>
        <taxon>Fungi</taxon>
        <taxon>Fungi incertae sedis</taxon>
        <taxon>Microsporidia</taxon>
        <taxon>Nosematidae</taxon>
        <taxon>Vittaforma</taxon>
    </lineage>
</organism>
<name>L2GPS7_VITCO</name>
<dbReference type="HOGENOM" id="CLU_925016_0_0_1"/>
<evidence type="ECO:0000256" key="1">
    <source>
        <dbReference type="SAM" id="MobiDB-lite"/>
    </source>
</evidence>
<dbReference type="AlphaFoldDB" id="L2GPS7"/>
<dbReference type="GeneID" id="19880879"/>
<keyword evidence="3" id="KW-1185">Reference proteome</keyword>
<reference evidence="3" key="1">
    <citation type="submission" date="2011-05" db="EMBL/GenBank/DDBJ databases">
        <title>The genome sequence of Vittaforma corneae strain ATCC 50505.</title>
        <authorList>
            <consortium name="The Broad Institute Genome Sequencing Platform"/>
            <person name="Cuomo C."/>
            <person name="Didier E."/>
            <person name="Bowers L."/>
            <person name="Young S.K."/>
            <person name="Zeng Q."/>
            <person name="Gargeya S."/>
            <person name="Fitzgerald M."/>
            <person name="Haas B."/>
            <person name="Abouelleil A."/>
            <person name="Alvarado L."/>
            <person name="Arachchi H.M."/>
            <person name="Berlin A."/>
            <person name="Chapman S.B."/>
            <person name="Gearin G."/>
            <person name="Goldberg J."/>
            <person name="Griggs A."/>
            <person name="Gujja S."/>
            <person name="Hansen M."/>
            <person name="Heiman D."/>
            <person name="Howarth C."/>
            <person name="Larimer J."/>
            <person name="Lui A."/>
            <person name="MacDonald P.J.P."/>
            <person name="McCowen C."/>
            <person name="Montmayeur A."/>
            <person name="Murphy C."/>
            <person name="Neiman D."/>
            <person name="Pearson M."/>
            <person name="Priest M."/>
            <person name="Roberts A."/>
            <person name="Saif S."/>
            <person name="Shea T."/>
            <person name="Sisk P."/>
            <person name="Stolte C."/>
            <person name="Sykes S."/>
            <person name="Wortman J."/>
            <person name="Nusbaum C."/>
            <person name="Birren B."/>
        </authorList>
    </citation>
    <scope>NUCLEOTIDE SEQUENCE [LARGE SCALE GENOMIC DNA]</scope>
    <source>
        <strain evidence="3">ATCC 50505</strain>
    </source>
</reference>
<evidence type="ECO:0000313" key="2">
    <source>
        <dbReference type="EMBL" id="ELA42846.1"/>
    </source>
</evidence>
<dbReference type="Proteomes" id="UP000011082">
    <property type="component" value="Unassembled WGS sequence"/>
</dbReference>
<gene>
    <name evidence="2" type="ORF">VICG_00161</name>
</gene>